<dbReference type="Pfam" id="PF02482">
    <property type="entry name" value="Ribosomal_S30AE"/>
    <property type="match status" value="1"/>
</dbReference>
<proteinExistence type="predicted"/>
<accession>A0A1G2MC79</accession>
<dbReference type="InterPro" id="IPR003489">
    <property type="entry name" value="RHF/RaiA"/>
</dbReference>
<dbReference type="EMBL" id="MHRI01000010">
    <property type="protein sequence ID" value="OHA21314.1"/>
    <property type="molecule type" value="Genomic_DNA"/>
</dbReference>
<dbReference type="AlphaFoldDB" id="A0A1G2MC79"/>
<organism evidence="1 2">
    <name type="scientific">Candidatus Taylorbacteria bacterium RIFCSPHIGHO2_01_FULL_51_15</name>
    <dbReference type="NCBI Taxonomy" id="1802304"/>
    <lineage>
        <taxon>Bacteria</taxon>
        <taxon>Candidatus Tayloriibacteriota</taxon>
    </lineage>
</organism>
<dbReference type="InterPro" id="IPR036567">
    <property type="entry name" value="RHF-like"/>
</dbReference>
<evidence type="ECO:0000313" key="1">
    <source>
        <dbReference type="EMBL" id="OHA21314.1"/>
    </source>
</evidence>
<name>A0A1G2MC79_9BACT</name>
<protein>
    <recommendedName>
        <fullName evidence="3">Ribosomal subunit interface protein</fullName>
    </recommendedName>
</protein>
<dbReference type="Proteomes" id="UP000178121">
    <property type="component" value="Unassembled WGS sequence"/>
</dbReference>
<reference evidence="1 2" key="1">
    <citation type="journal article" date="2016" name="Nat. Commun.">
        <title>Thousands of microbial genomes shed light on interconnected biogeochemical processes in an aquifer system.</title>
        <authorList>
            <person name="Anantharaman K."/>
            <person name="Brown C.T."/>
            <person name="Hug L.A."/>
            <person name="Sharon I."/>
            <person name="Castelle C.J."/>
            <person name="Probst A.J."/>
            <person name="Thomas B.C."/>
            <person name="Singh A."/>
            <person name="Wilkins M.J."/>
            <person name="Karaoz U."/>
            <person name="Brodie E.L."/>
            <person name="Williams K.H."/>
            <person name="Hubbard S.S."/>
            <person name="Banfield J.F."/>
        </authorList>
    </citation>
    <scope>NUCLEOTIDE SEQUENCE [LARGE SCALE GENOMIC DNA]</scope>
</reference>
<evidence type="ECO:0008006" key="3">
    <source>
        <dbReference type="Google" id="ProtNLM"/>
    </source>
</evidence>
<dbReference type="SUPFAM" id="SSF69754">
    <property type="entry name" value="Ribosome binding protein Y (YfiA homologue)"/>
    <property type="match status" value="1"/>
</dbReference>
<evidence type="ECO:0000313" key="2">
    <source>
        <dbReference type="Proteomes" id="UP000178121"/>
    </source>
</evidence>
<dbReference type="Gene3D" id="3.30.160.100">
    <property type="entry name" value="Ribosome hibernation promotion factor-like"/>
    <property type="match status" value="1"/>
</dbReference>
<comment type="caution">
    <text evidence="1">The sequence shown here is derived from an EMBL/GenBank/DDBJ whole genome shotgun (WGS) entry which is preliminary data.</text>
</comment>
<gene>
    <name evidence="1" type="ORF">A2849_03195</name>
</gene>
<sequence length="144" mass="16422">MRLNLKATNIVLEGTVREYLEKRLASLEKLINFEDPSVMIDVELGRTTKHHQSGDIFFAEINIHRGKETFRAVSEKSDIRSAIDDMQSLIGRELSSRKGKLRSLTRRGGYIAKALLKGGYEGIQYLGRPARAGWKYMRKLVGRQ</sequence>